<dbReference type="AlphaFoldDB" id="A0A0C2X3I6"/>
<feature type="transmembrane region" description="Helical" evidence="1">
    <location>
        <begin position="220"/>
        <end position="242"/>
    </location>
</feature>
<keyword evidence="1" id="KW-1133">Transmembrane helix</keyword>
<dbReference type="EMBL" id="KN818227">
    <property type="protein sequence ID" value="KIL68732.1"/>
    <property type="molecule type" value="Genomic_DNA"/>
</dbReference>
<reference evidence="2 3" key="1">
    <citation type="submission" date="2014-04" db="EMBL/GenBank/DDBJ databases">
        <title>Evolutionary Origins and Diversification of the Mycorrhizal Mutualists.</title>
        <authorList>
            <consortium name="DOE Joint Genome Institute"/>
            <consortium name="Mycorrhizal Genomics Consortium"/>
            <person name="Kohler A."/>
            <person name="Kuo A."/>
            <person name="Nagy L.G."/>
            <person name="Floudas D."/>
            <person name="Copeland A."/>
            <person name="Barry K.W."/>
            <person name="Cichocki N."/>
            <person name="Veneault-Fourrey C."/>
            <person name="LaButti K."/>
            <person name="Lindquist E.A."/>
            <person name="Lipzen A."/>
            <person name="Lundell T."/>
            <person name="Morin E."/>
            <person name="Murat C."/>
            <person name="Riley R."/>
            <person name="Ohm R."/>
            <person name="Sun H."/>
            <person name="Tunlid A."/>
            <person name="Henrissat B."/>
            <person name="Grigoriev I.V."/>
            <person name="Hibbett D.S."/>
            <person name="Martin F."/>
        </authorList>
    </citation>
    <scope>NUCLEOTIDE SEQUENCE [LARGE SCALE GENOMIC DNA]</scope>
    <source>
        <strain evidence="2 3">Koide BX008</strain>
    </source>
</reference>
<feature type="non-terminal residue" evidence="2">
    <location>
        <position position="1"/>
    </location>
</feature>
<name>A0A0C2X3I6_AMAMK</name>
<sequence>SYSSDPYLQYRPPFVRSLPIQILLTGIVLALVTVLFIHLLFTAQYHWPLAPVNYTLQLSAVITLLISLIATLHVVLSAALVESQRWPYMLSYVAVNVPPLDVENSTLNNWSTAEKATWLTMNAATSGLVQITHIHFLTLLYPSSPEGRLILFLLGPLALIAAVMQLIPIQGIASQTTAITIATVLRNICNATLSLLFTIGLFIWGFFINRRQAWRTDGGTAVFGATALFLALSSTALNFVYIDREEDYVWLPGLMWAIVLWQSFLG</sequence>
<feature type="non-terminal residue" evidence="2">
    <location>
        <position position="266"/>
    </location>
</feature>
<keyword evidence="3" id="KW-1185">Reference proteome</keyword>
<keyword evidence="1" id="KW-0472">Membrane</keyword>
<feature type="transmembrane region" description="Helical" evidence="1">
    <location>
        <begin position="61"/>
        <end position="81"/>
    </location>
</feature>
<gene>
    <name evidence="2" type="ORF">M378DRAFT_40089</name>
</gene>
<evidence type="ECO:0000313" key="3">
    <source>
        <dbReference type="Proteomes" id="UP000054549"/>
    </source>
</evidence>
<dbReference type="STRING" id="946122.A0A0C2X3I6"/>
<dbReference type="OrthoDB" id="3357304at2759"/>
<feature type="transmembrane region" description="Helical" evidence="1">
    <location>
        <begin position="149"/>
        <end position="172"/>
    </location>
</feature>
<proteinExistence type="predicted"/>
<evidence type="ECO:0000256" key="1">
    <source>
        <dbReference type="SAM" id="Phobius"/>
    </source>
</evidence>
<keyword evidence="1" id="KW-0812">Transmembrane</keyword>
<dbReference type="HOGENOM" id="CLU_066158_0_0_1"/>
<evidence type="ECO:0000313" key="2">
    <source>
        <dbReference type="EMBL" id="KIL68732.1"/>
    </source>
</evidence>
<feature type="transmembrane region" description="Helical" evidence="1">
    <location>
        <begin position="184"/>
        <end position="208"/>
    </location>
</feature>
<feature type="transmembrane region" description="Helical" evidence="1">
    <location>
        <begin position="20"/>
        <end position="41"/>
    </location>
</feature>
<organism evidence="2 3">
    <name type="scientific">Amanita muscaria (strain Koide BX008)</name>
    <dbReference type="NCBI Taxonomy" id="946122"/>
    <lineage>
        <taxon>Eukaryota</taxon>
        <taxon>Fungi</taxon>
        <taxon>Dikarya</taxon>
        <taxon>Basidiomycota</taxon>
        <taxon>Agaricomycotina</taxon>
        <taxon>Agaricomycetes</taxon>
        <taxon>Agaricomycetidae</taxon>
        <taxon>Agaricales</taxon>
        <taxon>Pluteineae</taxon>
        <taxon>Amanitaceae</taxon>
        <taxon>Amanita</taxon>
    </lineage>
</organism>
<protein>
    <submittedName>
        <fullName evidence="2">Uncharacterized protein</fullName>
    </submittedName>
</protein>
<dbReference type="InParanoid" id="A0A0C2X3I6"/>
<dbReference type="Proteomes" id="UP000054549">
    <property type="component" value="Unassembled WGS sequence"/>
</dbReference>
<feature type="transmembrane region" description="Helical" evidence="1">
    <location>
        <begin position="248"/>
        <end position="265"/>
    </location>
</feature>
<accession>A0A0C2X3I6</accession>